<organism evidence="4 5">
    <name type="scientific">Methyloceanibacter superfactus</name>
    <dbReference type="NCBI Taxonomy" id="1774969"/>
    <lineage>
        <taxon>Bacteria</taxon>
        <taxon>Pseudomonadati</taxon>
        <taxon>Pseudomonadota</taxon>
        <taxon>Alphaproteobacteria</taxon>
        <taxon>Hyphomicrobiales</taxon>
        <taxon>Hyphomicrobiaceae</taxon>
        <taxon>Methyloceanibacter</taxon>
    </lineage>
</organism>
<dbReference type="EC" id="3.8.1.2" evidence="3"/>
<evidence type="ECO:0000256" key="1">
    <source>
        <dbReference type="ARBA" id="ARBA00008106"/>
    </source>
</evidence>
<dbReference type="Gene3D" id="1.10.150.240">
    <property type="entry name" value="Putative phosphatase, domain 2"/>
    <property type="match status" value="1"/>
</dbReference>
<sequence>MPLTRRDALGLTTTFAATALAGTLIRMPRAAAAAKIEAVVFDAFPIFDPRPIFAGLDKIVPGRGKTLGDLWRTRQFEYTWLRTAAGEYEDFWKITRDALTYAAEALKIDLSAEQADAVMDAYLHLKAWPDARPALDALRQSGLRLGFLSNFTPAMLEAAIESAGLQGYFDQVLSTDLIGTFKPDPNAYRMPTDAFDLPVAKILFVPFAGWDAAGAKWFGYETFWVNRLGTPPEALGVHADGSGRNLDDLAAYLRARA</sequence>
<evidence type="ECO:0000313" key="4">
    <source>
        <dbReference type="EMBL" id="ODS00446.1"/>
    </source>
</evidence>
<reference evidence="4 5" key="1">
    <citation type="journal article" date="2016" name="Environ. Microbiol.">
        <title>New Methyloceanibacter diversity from North Sea sediments includes methanotroph containing solely the soluble methane monooxygenase.</title>
        <authorList>
            <person name="Vekeman B."/>
            <person name="Kerckhof F.M."/>
            <person name="Cremers G."/>
            <person name="de Vos P."/>
            <person name="Vandamme P."/>
            <person name="Boon N."/>
            <person name="Op den Camp H.J."/>
            <person name="Heylen K."/>
        </authorList>
    </citation>
    <scope>NUCLEOTIDE SEQUENCE [LARGE SCALE GENOMIC DNA]</scope>
    <source>
        <strain evidence="4 5">R-67175</strain>
    </source>
</reference>
<dbReference type="InterPro" id="IPR006328">
    <property type="entry name" value="2-HAD"/>
</dbReference>
<dbReference type="InterPro" id="IPR006439">
    <property type="entry name" value="HAD-SF_hydro_IA"/>
</dbReference>
<dbReference type="PRINTS" id="PR00413">
    <property type="entry name" value="HADHALOGNASE"/>
</dbReference>
<dbReference type="CDD" id="cd02588">
    <property type="entry name" value="HAD_L2-DEX"/>
    <property type="match status" value="1"/>
</dbReference>
<name>A0A1E3W3S3_9HYPH</name>
<accession>A0A1E3W3S3</accession>
<dbReference type="InterPro" id="IPR051540">
    <property type="entry name" value="S-2-haloacid_dehalogenase"/>
</dbReference>
<dbReference type="InterPro" id="IPR023198">
    <property type="entry name" value="PGP-like_dom2"/>
</dbReference>
<dbReference type="PANTHER" id="PTHR43316">
    <property type="entry name" value="HYDROLASE, HALOACID DELAHOGENASE-RELATED"/>
    <property type="match status" value="1"/>
</dbReference>
<dbReference type="SUPFAM" id="SSF56784">
    <property type="entry name" value="HAD-like"/>
    <property type="match status" value="1"/>
</dbReference>
<dbReference type="Proteomes" id="UP000094472">
    <property type="component" value="Unassembled WGS sequence"/>
</dbReference>
<dbReference type="OrthoDB" id="7989657at2"/>
<dbReference type="Gene3D" id="3.40.50.1000">
    <property type="entry name" value="HAD superfamily/HAD-like"/>
    <property type="match status" value="1"/>
</dbReference>
<dbReference type="Pfam" id="PF00702">
    <property type="entry name" value="Hydrolase"/>
    <property type="match status" value="1"/>
</dbReference>
<dbReference type="NCBIfam" id="TIGR01428">
    <property type="entry name" value="HAD_type_II"/>
    <property type="match status" value="1"/>
</dbReference>
<proteinExistence type="inferred from homology"/>
<comment type="similarity">
    <text evidence="1 3">Belongs to the HAD-like hydrolase superfamily. S-2-haloalkanoic acid dehalogenase family.</text>
</comment>
<dbReference type="GO" id="GO:0018784">
    <property type="term" value="F:(S)-2-haloacid dehalogenase activity"/>
    <property type="evidence" value="ECO:0007669"/>
    <property type="project" value="UniProtKB-UniRule"/>
</dbReference>
<keyword evidence="2 3" id="KW-0378">Hydrolase</keyword>
<evidence type="ECO:0000256" key="3">
    <source>
        <dbReference type="RuleBase" id="RU368077"/>
    </source>
</evidence>
<dbReference type="InterPro" id="IPR006311">
    <property type="entry name" value="TAT_signal"/>
</dbReference>
<gene>
    <name evidence="4" type="ORF">AUC69_00840</name>
</gene>
<comment type="catalytic activity">
    <reaction evidence="3">
        <text>an (S)-2-haloacid + H2O = a (2R)-2-hydroxycarboxylate + a halide anion + H(+)</text>
        <dbReference type="Rhea" id="RHEA:11192"/>
        <dbReference type="ChEBI" id="CHEBI:15377"/>
        <dbReference type="ChEBI" id="CHEBI:15378"/>
        <dbReference type="ChEBI" id="CHEBI:16042"/>
        <dbReference type="ChEBI" id="CHEBI:58314"/>
        <dbReference type="ChEBI" id="CHEBI:137405"/>
        <dbReference type="EC" id="3.8.1.2"/>
    </reaction>
</comment>
<dbReference type="InterPro" id="IPR023214">
    <property type="entry name" value="HAD_sf"/>
</dbReference>
<dbReference type="STRING" id="1774969.AUC69_00840"/>
<dbReference type="PANTHER" id="PTHR43316:SF3">
    <property type="entry name" value="HALOACID DEHALOGENASE, TYPE II (AFU_ORTHOLOGUE AFUA_2G07750)-RELATED"/>
    <property type="match status" value="1"/>
</dbReference>
<comment type="function">
    <text evidence="3">Catalyzes the hydrolytic dehalogenation of small (S)-2-haloalkanoic acids to yield the corresponding (R)-2-hydroxyalkanoic acids.</text>
</comment>
<dbReference type="InterPro" id="IPR036412">
    <property type="entry name" value="HAD-like_sf"/>
</dbReference>
<evidence type="ECO:0000313" key="5">
    <source>
        <dbReference type="Proteomes" id="UP000094472"/>
    </source>
</evidence>
<comment type="caution">
    <text evidence="4">The sequence shown here is derived from an EMBL/GenBank/DDBJ whole genome shotgun (WGS) entry which is preliminary data.</text>
</comment>
<dbReference type="AlphaFoldDB" id="A0A1E3W3S3"/>
<dbReference type="PROSITE" id="PS51318">
    <property type="entry name" value="TAT"/>
    <property type="match status" value="1"/>
</dbReference>
<protein>
    <recommendedName>
        <fullName evidence="3">(S)-2-haloacid dehalogenase</fullName>
        <ecNumber evidence="3">3.8.1.2</ecNumber>
    </recommendedName>
    <alternativeName>
        <fullName evidence="3">2-haloalkanoic acid dehalogenase</fullName>
    </alternativeName>
    <alternativeName>
        <fullName evidence="3">Halocarboxylic acid halidohydrolase</fullName>
    </alternativeName>
    <alternativeName>
        <fullName evidence="3">L-2-haloacid dehalogenase</fullName>
    </alternativeName>
</protein>
<keyword evidence="5" id="KW-1185">Reference proteome</keyword>
<dbReference type="RefSeq" id="WP_069441015.1">
    <property type="nucleotide sequence ID" value="NZ_LPWF01000013.1"/>
</dbReference>
<dbReference type="EMBL" id="LPWF01000013">
    <property type="protein sequence ID" value="ODS00446.1"/>
    <property type="molecule type" value="Genomic_DNA"/>
</dbReference>
<evidence type="ECO:0000256" key="2">
    <source>
        <dbReference type="ARBA" id="ARBA00022801"/>
    </source>
</evidence>
<dbReference type="NCBIfam" id="TIGR01493">
    <property type="entry name" value="HAD-SF-IA-v2"/>
    <property type="match status" value="1"/>
</dbReference>